<dbReference type="InterPro" id="IPR005019">
    <property type="entry name" value="Adenine_glyco"/>
</dbReference>
<keyword evidence="1" id="KW-0479">Metal-binding</keyword>
<organism evidence="2 3">
    <name type="scientific">Liquorilactobacillus hordei</name>
    <dbReference type="NCBI Taxonomy" id="468911"/>
    <lineage>
        <taxon>Bacteria</taxon>
        <taxon>Bacillati</taxon>
        <taxon>Bacillota</taxon>
        <taxon>Bacilli</taxon>
        <taxon>Lactobacillales</taxon>
        <taxon>Lactobacillaceae</taxon>
        <taxon>Liquorilactobacillus</taxon>
    </lineage>
</organism>
<accession>A0A3Q8C9A7</accession>
<dbReference type="InterPro" id="IPR011257">
    <property type="entry name" value="DNA_glycosylase"/>
</dbReference>
<dbReference type="PANTHER" id="PTHR30037:SF4">
    <property type="entry name" value="DNA-3-METHYLADENINE GLYCOSYLASE I"/>
    <property type="match status" value="1"/>
</dbReference>
<feature type="binding site" evidence="1">
    <location>
        <position position="175"/>
    </location>
    <ligand>
        <name>Zn(2+)</name>
        <dbReference type="ChEBI" id="CHEBI:29105"/>
    </ligand>
</feature>
<dbReference type="EMBL" id="CP018176">
    <property type="protein sequence ID" value="AUJ29537.1"/>
    <property type="molecule type" value="Genomic_DNA"/>
</dbReference>
<proteinExistence type="predicted"/>
<name>A0A3Q8C9A7_9LACO</name>
<dbReference type="SUPFAM" id="SSF48150">
    <property type="entry name" value="DNA-glycosylase"/>
    <property type="match status" value="1"/>
</dbReference>
<dbReference type="RefSeq" id="WP_141053094.1">
    <property type="nucleotide sequence ID" value="NZ_CP018176.1"/>
</dbReference>
<evidence type="ECO:0000256" key="1">
    <source>
        <dbReference type="PIRSR" id="PIRSR605019-1"/>
    </source>
</evidence>
<reference evidence="2 3" key="1">
    <citation type="submission" date="2016-11" db="EMBL/GenBank/DDBJ databases">
        <title>Interaction between Lactobacillus species and yeast in water kefir.</title>
        <authorList>
            <person name="Behr J."/>
            <person name="Xu D."/>
            <person name="Vogel R.F."/>
        </authorList>
    </citation>
    <scope>NUCLEOTIDE SEQUENCE [LARGE SCALE GENOMIC DNA]</scope>
    <source>
        <strain evidence="2 3">TMW 1.1822</strain>
    </source>
</reference>
<dbReference type="GO" id="GO:0008725">
    <property type="term" value="F:DNA-3-methyladenine glycosylase activity"/>
    <property type="evidence" value="ECO:0007669"/>
    <property type="project" value="InterPro"/>
</dbReference>
<dbReference type="Gene3D" id="1.10.340.30">
    <property type="entry name" value="Hypothetical protein, domain 2"/>
    <property type="match status" value="1"/>
</dbReference>
<evidence type="ECO:0000313" key="2">
    <source>
        <dbReference type="EMBL" id="AUJ29537.1"/>
    </source>
</evidence>
<feature type="binding site" evidence="1">
    <location>
        <position position="179"/>
    </location>
    <ligand>
        <name>Zn(2+)</name>
        <dbReference type="ChEBI" id="CHEBI:29105"/>
    </ligand>
</feature>
<dbReference type="AlphaFoldDB" id="A0A3Q8C9A7"/>
<keyword evidence="1" id="KW-0862">Zinc</keyword>
<dbReference type="GO" id="GO:0006284">
    <property type="term" value="P:base-excision repair"/>
    <property type="evidence" value="ECO:0007669"/>
    <property type="project" value="InterPro"/>
</dbReference>
<dbReference type="Proteomes" id="UP000314960">
    <property type="component" value="Chromosome"/>
</dbReference>
<protein>
    <submittedName>
        <fullName evidence="2">DNA-3-methyladenine glycosylase</fullName>
    </submittedName>
</protein>
<dbReference type="GO" id="GO:0046872">
    <property type="term" value="F:metal ion binding"/>
    <property type="evidence" value="ECO:0007669"/>
    <property type="project" value="UniProtKB-KW"/>
</dbReference>
<dbReference type="KEGG" id="lhw:BSQ49_04595"/>
<dbReference type="InterPro" id="IPR052891">
    <property type="entry name" value="DNA-3mA_glycosylase"/>
</dbReference>
<evidence type="ECO:0000313" key="3">
    <source>
        <dbReference type="Proteomes" id="UP000314960"/>
    </source>
</evidence>
<dbReference type="Pfam" id="PF03352">
    <property type="entry name" value="Adenine_glyco"/>
    <property type="match status" value="1"/>
</dbReference>
<dbReference type="PANTHER" id="PTHR30037">
    <property type="entry name" value="DNA-3-METHYLADENINE GLYCOSYLASE 1"/>
    <property type="match status" value="1"/>
</dbReference>
<feature type="binding site" evidence="1">
    <location>
        <position position="3"/>
    </location>
    <ligand>
        <name>Zn(2+)</name>
        <dbReference type="ChEBI" id="CHEBI:29105"/>
    </ligand>
</feature>
<feature type="binding site" evidence="1">
    <location>
        <position position="16"/>
    </location>
    <ligand>
        <name>Zn(2+)</name>
        <dbReference type="ChEBI" id="CHEBI:29105"/>
    </ligand>
</feature>
<sequence>MRCSWAMGNDLLMAYHDKEWGVPKKEERILFEMLSLEIMQAGLKWEVILKKRAGFKTAFYDFEVKKIAEMTETDVQNLMNNKEIIRNQRKIRAIIRNAQTLLELKKNTEFDFGEYLWNFIGNKQIVNHWEFGEQVPAQTALSQKIAKDMKKLGFAFVGPTIVYSFMQSIGMVDDHLTNCEIKKSRGKQSFL</sequence>
<gene>
    <name evidence="2" type="ORF">BSQ49_04595</name>
</gene>